<evidence type="ECO:0000256" key="13">
    <source>
        <dbReference type="ARBA" id="ARBA00032283"/>
    </source>
</evidence>
<dbReference type="Gene3D" id="3.30.2020.30">
    <property type="match status" value="1"/>
</dbReference>
<evidence type="ECO:0000256" key="4">
    <source>
        <dbReference type="ARBA" id="ARBA00008654"/>
    </source>
</evidence>
<dbReference type="InterPro" id="IPR042098">
    <property type="entry name" value="TauD-like_sf"/>
</dbReference>
<dbReference type="EC" id="1.14.11.8" evidence="5"/>
<evidence type="ECO:0000259" key="17">
    <source>
        <dbReference type="Pfam" id="PF06155"/>
    </source>
</evidence>
<evidence type="ECO:0000256" key="2">
    <source>
        <dbReference type="ARBA" id="ARBA00001961"/>
    </source>
</evidence>
<gene>
    <name evidence="18" type="ORF">Cvel_7300</name>
</gene>
<comment type="pathway">
    <text evidence="3">Amine and polyamine biosynthesis; carnitine biosynthesis.</text>
</comment>
<keyword evidence="9" id="KW-0560">Oxidoreductase</keyword>
<evidence type="ECO:0000256" key="5">
    <source>
        <dbReference type="ARBA" id="ARBA00012267"/>
    </source>
</evidence>
<dbReference type="InterPro" id="IPR038492">
    <property type="entry name" value="GBBH-like_N_sf"/>
</dbReference>
<keyword evidence="8" id="KW-0223">Dioxygenase</keyword>
<dbReference type="InterPro" id="IPR050411">
    <property type="entry name" value="AlphaKG_dependent_hydroxylases"/>
</dbReference>
<evidence type="ECO:0000256" key="6">
    <source>
        <dbReference type="ARBA" id="ARBA00022723"/>
    </source>
</evidence>
<organism evidence="18">
    <name type="scientific">Chromera velia CCMP2878</name>
    <dbReference type="NCBI Taxonomy" id="1169474"/>
    <lineage>
        <taxon>Eukaryota</taxon>
        <taxon>Sar</taxon>
        <taxon>Alveolata</taxon>
        <taxon>Colpodellida</taxon>
        <taxon>Chromeraceae</taxon>
        <taxon>Chromera</taxon>
    </lineage>
</organism>
<dbReference type="GO" id="GO:0050353">
    <property type="term" value="F:trimethyllysine dioxygenase activity"/>
    <property type="evidence" value="ECO:0007669"/>
    <property type="project" value="UniProtKB-EC"/>
</dbReference>
<dbReference type="InterPro" id="IPR010376">
    <property type="entry name" value="GBBH-like_N"/>
</dbReference>
<evidence type="ECO:0000256" key="12">
    <source>
        <dbReference type="ARBA" id="ARBA00031778"/>
    </source>
</evidence>
<dbReference type="GO" id="GO:0005739">
    <property type="term" value="C:mitochondrion"/>
    <property type="evidence" value="ECO:0007669"/>
    <property type="project" value="TreeGrafter"/>
</dbReference>
<dbReference type="GO" id="GO:0005506">
    <property type="term" value="F:iron ion binding"/>
    <property type="evidence" value="ECO:0007669"/>
    <property type="project" value="InterPro"/>
</dbReference>
<dbReference type="FunFam" id="3.60.130.10:FF:000001">
    <property type="entry name" value="Trimethyllysine dioxygenase, mitochondrial"/>
    <property type="match status" value="1"/>
</dbReference>
<reference evidence="18" key="1">
    <citation type="submission" date="2014-11" db="EMBL/GenBank/DDBJ databases">
        <authorList>
            <person name="Otto D Thomas"/>
            <person name="Naeem Raeece"/>
        </authorList>
    </citation>
    <scope>NUCLEOTIDE SEQUENCE</scope>
</reference>
<evidence type="ECO:0000256" key="8">
    <source>
        <dbReference type="ARBA" id="ARBA00022964"/>
    </source>
</evidence>
<dbReference type="Pfam" id="PF02668">
    <property type="entry name" value="TauD"/>
    <property type="match status" value="1"/>
</dbReference>
<dbReference type="VEuPathDB" id="CryptoDB:Cvel_7300"/>
<evidence type="ECO:0000256" key="15">
    <source>
        <dbReference type="ARBA" id="ARBA00049334"/>
    </source>
</evidence>
<comment type="catalytic activity">
    <reaction evidence="15">
        <text>N(6),N(6),N(6)-trimethyl-L-lysine + 2-oxoglutarate + O2 = (3S)-3-hydroxy-N(6),N(6),N(6)-trimethyl-L-lysine + succinate + CO2</text>
        <dbReference type="Rhea" id="RHEA:14181"/>
        <dbReference type="ChEBI" id="CHEBI:15379"/>
        <dbReference type="ChEBI" id="CHEBI:16526"/>
        <dbReference type="ChEBI" id="CHEBI:16810"/>
        <dbReference type="ChEBI" id="CHEBI:30031"/>
        <dbReference type="ChEBI" id="CHEBI:58100"/>
        <dbReference type="ChEBI" id="CHEBI:141499"/>
        <dbReference type="EC" id="1.14.11.8"/>
    </reaction>
</comment>
<dbReference type="Pfam" id="PF06155">
    <property type="entry name" value="GBBH-like_N"/>
    <property type="match status" value="1"/>
</dbReference>
<dbReference type="InterPro" id="IPR003819">
    <property type="entry name" value="TauD/TfdA-like"/>
</dbReference>
<name>A0A0G4HKZ0_9ALVE</name>
<evidence type="ECO:0000256" key="9">
    <source>
        <dbReference type="ARBA" id="ARBA00023002"/>
    </source>
</evidence>
<dbReference type="SUPFAM" id="SSF51197">
    <property type="entry name" value="Clavaminate synthase-like"/>
    <property type="match status" value="1"/>
</dbReference>
<dbReference type="EMBL" id="CDMZ01003018">
    <property type="protein sequence ID" value="CEM44807.1"/>
    <property type="molecule type" value="Genomic_DNA"/>
</dbReference>
<evidence type="ECO:0000256" key="3">
    <source>
        <dbReference type="ARBA" id="ARBA00005022"/>
    </source>
</evidence>
<keyword evidence="7" id="KW-0124">Carnitine biosynthesis</keyword>
<evidence type="ECO:0000256" key="10">
    <source>
        <dbReference type="ARBA" id="ARBA00023004"/>
    </source>
</evidence>
<comment type="cofactor">
    <cofactor evidence="2">
        <name>L-ascorbate</name>
        <dbReference type="ChEBI" id="CHEBI:38290"/>
    </cofactor>
</comment>
<evidence type="ECO:0000313" key="18">
    <source>
        <dbReference type="EMBL" id="CEM44807.1"/>
    </source>
</evidence>
<evidence type="ECO:0000256" key="7">
    <source>
        <dbReference type="ARBA" id="ARBA00022873"/>
    </source>
</evidence>
<dbReference type="InterPro" id="IPR012776">
    <property type="entry name" value="Trimethyllysine_dOase"/>
</dbReference>
<evidence type="ECO:0000259" key="16">
    <source>
        <dbReference type="Pfam" id="PF02668"/>
    </source>
</evidence>
<evidence type="ECO:0000256" key="14">
    <source>
        <dbReference type="ARBA" id="ARBA00046008"/>
    </source>
</evidence>
<dbReference type="Gene3D" id="3.60.130.10">
    <property type="entry name" value="Clavaminate synthase-like"/>
    <property type="match status" value="1"/>
</dbReference>
<dbReference type="GO" id="GO:0045329">
    <property type="term" value="P:carnitine biosynthetic process"/>
    <property type="evidence" value="ECO:0007669"/>
    <property type="project" value="UniProtKB-UniPathway"/>
</dbReference>
<dbReference type="PANTHER" id="PTHR10696">
    <property type="entry name" value="GAMMA-BUTYROBETAINE HYDROXYLASE-RELATED"/>
    <property type="match status" value="1"/>
</dbReference>
<keyword evidence="6" id="KW-0479">Metal-binding</keyword>
<protein>
    <recommendedName>
        <fullName evidence="5">trimethyllysine dioxygenase</fullName>
        <ecNumber evidence="5">1.14.11.8</ecNumber>
    </recommendedName>
    <alternativeName>
        <fullName evidence="12">Epsilon-trimethyllysine 2-oxoglutarate dioxygenase</fullName>
    </alternativeName>
    <alternativeName>
        <fullName evidence="11">TML hydroxylase</fullName>
    </alternativeName>
    <alternativeName>
        <fullName evidence="13">TML-alpha-ketoglutarate dioxygenase</fullName>
    </alternativeName>
</protein>
<keyword evidence="10" id="KW-0408">Iron</keyword>
<dbReference type="AlphaFoldDB" id="A0A0G4HKZ0"/>
<dbReference type="FunFam" id="3.30.2020.30:FF:000002">
    <property type="entry name" value="Putative gamma-butyrobetaine dioxygenase"/>
    <property type="match status" value="1"/>
</dbReference>
<accession>A0A0G4HKZ0</accession>
<comment type="cofactor">
    <cofactor evidence="1">
        <name>Fe(2+)</name>
        <dbReference type="ChEBI" id="CHEBI:29033"/>
    </cofactor>
</comment>
<dbReference type="PhylomeDB" id="A0A0G4HKZ0"/>
<evidence type="ECO:0000256" key="1">
    <source>
        <dbReference type="ARBA" id="ARBA00001954"/>
    </source>
</evidence>
<feature type="domain" description="Gamma-butyrobetaine hydroxylase-like N-terminal" evidence="17">
    <location>
        <begin position="28"/>
        <end position="97"/>
    </location>
</feature>
<sequence length="405" mass="46611">MLCIKTGGPAAQDRGEYLELSLPPLQEMTRFHYVWLRDHCMCDDCFVKDTEQRKLDTALIPADIAPSEVAVSSKDSSLTIVWKEPNEHRTVLSFDFLLKNRYSIDTPEIINPSYRRPKKTLWSGPELQKVPVSVQFNDLVDESSDKGRADAFQALSMYGVVFIDGTPPTPESSEKVASRLVGFCRSTHYGHYWDFTPNLEHADTAYTTIRLELHTDTTYFSEPAGLQMLHLIENKKTKGGKSMLADGFYAAERLRRLHPDSWSFLSSKVLRFRYDDQANRMRTETRIIGHNPSDDSYEFIRWNSDDRAPLNCLSFEDVPKFYKAVRDWVSVLRSPEVTAMFQLQPGRCMIFDNWRVLHGRDSFEAAGGVRRMCGCYMQRDDVLSLTRVLCADRPEMWRDAPAEQD</sequence>
<dbReference type="CDD" id="cd00250">
    <property type="entry name" value="CAS_like"/>
    <property type="match status" value="1"/>
</dbReference>
<comment type="function">
    <text evidence="14">Converts trimethyllysine (TML) into hydroxytrimethyllysine (HTML).</text>
</comment>
<dbReference type="NCBIfam" id="TIGR02410">
    <property type="entry name" value="carnitine_TMLD"/>
    <property type="match status" value="1"/>
</dbReference>
<proteinExistence type="inferred from homology"/>
<dbReference type="UniPathway" id="UPA00118"/>
<dbReference type="PANTHER" id="PTHR10696:SF51">
    <property type="entry name" value="TRIMETHYLLYSINE DIOXYGENASE, MITOCHONDRIAL"/>
    <property type="match status" value="1"/>
</dbReference>
<evidence type="ECO:0000256" key="11">
    <source>
        <dbReference type="ARBA" id="ARBA00030363"/>
    </source>
</evidence>
<comment type="similarity">
    <text evidence="4">Belongs to the gamma-BBH/TMLD family.</text>
</comment>
<feature type="domain" description="TauD/TfdA-like" evidence="16">
    <location>
        <begin position="133"/>
        <end position="376"/>
    </location>
</feature>